<evidence type="ECO:0000256" key="1">
    <source>
        <dbReference type="SAM" id="Phobius"/>
    </source>
</evidence>
<keyword evidence="3" id="KW-1185">Reference proteome</keyword>
<dbReference type="RefSeq" id="WP_342882875.1">
    <property type="nucleotide sequence ID" value="NZ_JBBMQS010000023.1"/>
</dbReference>
<comment type="caution">
    <text evidence="2">The sequence shown here is derived from an EMBL/GenBank/DDBJ whole genome shotgun (WGS) entry which is preliminary data.</text>
</comment>
<protein>
    <submittedName>
        <fullName evidence="2">O-antigen polysaccharide polymerase Wzy</fullName>
    </submittedName>
</protein>
<keyword evidence="1" id="KW-1133">Transmembrane helix</keyword>
<feature type="transmembrane region" description="Helical" evidence="1">
    <location>
        <begin position="131"/>
        <end position="159"/>
    </location>
</feature>
<sequence length="432" mass="47934">MGSVFVFAGYIDVFETPRAELESFTTFTWLLVSIILANTLPKGIWSICYIYFIVFGIFHGGLILVNSVNLITDHDTLYQISFWFNSNQTENAIHMINIAFLGFGIGAMVFSKAVKTEHNVSPRDEEYNRRLYHIGGGILVVFIVLFFLVAFATGAIYSYGAYLRVVDSNPLVGIMFTYIYVFISLALVLVAVAHDKAFGYLYFAFFAVWALFAFKLGLRGEVMFPSAVTACMLGRKGRVMNGFLLLAMIVVFLVAAGIVKNARVSGTYDGGADFNPLNAVAEMGSSLRAVQEVISWREKGDDLLLGASYWAPIERQFALFIPQLDRVKAEDDDRLLNVKVIKVAGPIGFSPVAEAYVNFGEKGVLIIFFLFGGLMAKLDNMSSSTKTDILIGVALAPLFIMIRNSFAHVPVQIIFGCAFAMFFMFLAHKRKE</sequence>
<keyword evidence="1" id="KW-0812">Transmembrane</keyword>
<name>A0ABU9T197_9ALTE</name>
<feature type="transmembrane region" description="Helical" evidence="1">
    <location>
        <begin position="171"/>
        <end position="193"/>
    </location>
</feature>
<gene>
    <name evidence="2" type="primary">wzy</name>
    <name evidence="2" type="ORF">WNY77_21065</name>
</gene>
<feature type="transmembrane region" description="Helical" evidence="1">
    <location>
        <begin position="24"/>
        <end position="41"/>
    </location>
</feature>
<proteinExistence type="predicted"/>
<feature type="transmembrane region" description="Helical" evidence="1">
    <location>
        <begin position="48"/>
        <end position="72"/>
    </location>
</feature>
<evidence type="ECO:0000313" key="2">
    <source>
        <dbReference type="EMBL" id="MEM5499907.1"/>
    </source>
</evidence>
<organism evidence="2 3">
    <name type="scientific">Paraglaciecola mesophila</name>
    <dbReference type="NCBI Taxonomy" id="197222"/>
    <lineage>
        <taxon>Bacteria</taxon>
        <taxon>Pseudomonadati</taxon>
        <taxon>Pseudomonadota</taxon>
        <taxon>Gammaproteobacteria</taxon>
        <taxon>Alteromonadales</taxon>
        <taxon>Alteromonadaceae</taxon>
        <taxon>Paraglaciecola</taxon>
    </lineage>
</organism>
<evidence type="ECO:0000313" key="3">
    <source>
        <dbReference type="Proteomes" id="UP001461163"/>
    </source>
</evidence>
<dbReference type="InterPro" id="IPR029468">
    <property type="entry name" value="O-ag_pol_Wzy"/>
</dbReference>
<dbReference type="EMBL" id="JBBMQS010000023">
    <property type="protein sequence ID" value="MEM5499907.1"/>
    <property type="molecule type" value="Genomic_DNA"/>
</dbReference>
<dbReference type="Pfam" id="PF14296">
    <property type="entry name" value="O-ag_pol_Wzy"/>
    <property type="match status" value="1"/>
</dbReference>
<feature type="transmembrane region" description="Helical" evidence="1">
    <location>
        <begin position="409"/>
        <end position="427"/>
    </location>
</feature>
<feature type="transmembrane region" description="Helical" evidence="1">
    <location>
        <begin position="92"/>
        <end position="110"/>
    </location>
</feature>
<keyword evidence="1" id="KW-0472">Membrane</keyword>
<accession>A0ABU9T197</accession>
<dbReference type="Proteomes" id="UP001461163">
    <property type="component" value="Unassembled WGS sequence"/>
</dbReference>
<feature type="transmembrane region" description="Helical" evidence="1">
    <location>
        <begin position="200"/>
        <end position="218"/>
    </location>
</feature>
<reference evidence="2 3" key="1">
    <citation type="submission" date="2024-03" db="EMBL/GenBank/DDBJ databases">
        <title>Community enrichment and isolation of bacterial strains for fucoidan degradation.</title>
        <authorList>
            <person name="Sichert A."/>
        </authorList>
    </citation>
    <scope>NUCLEOTIDE SEQUENCE [LARGE SCALE GENOMIC DNA]</scope>
    <source>
        <strain evidence="2 3">AS12</strain>
    </source>
</reference>
<feature type="transmembrane region" description="Helical" evidence="1">
    <location>
        <begin position="238"/>
        <end position="259"/>
    </location>
</feature>